<dbReference type="Pfam" id="PF03417">
    <property type="entry name" value="AAT"/>
    <property type="match status" value="1"/>
</dbReference>
<dbReference type="KEGG" id="axy:AXYL_03370"/>
<dbReference type="Gene3D" id="3.60.60.10">
    <property type="entry name" value="Penicillin V Acylase, Chain A"/>
    <property type="match status" value="1"/>
</dbReference>
<reference evidence="2 3" key="1">
    <citation type="journal article" date="2011" name="J. Bacteriol.">
        <title>Complete genome sequence of the haloaromatic acid-degrading bacterium Achromobacter xylosoxidans A8.</title>
        <authorList>
            <person name="Strnad H."/>
            <person name="Ridl J."/>
            <person name="Paces J."/>
            <person name="Kolar M."/>
            <person name="Vlcek C."/>
            <person name="Paces V."/>
        </authorList>
    </citation>
    <scope>NUCLEOTIDE SEQUENCE [LARGE SCALE GENOMIC DNA]</scope>
    <source>
        <strain evidence="2 3">A8</strain>
    </source>
</reference>
<proteinExistence type="predicted"/>
<dbReference type="AlphaFoldDB" id="E3HHZ0"/>
<sequence>MAYKYVRIAGNRRQTGLALGKLARPLMATYLEQSRSWDALRPWRGHAFLDELARQAQTALPAVWEELEGMAEGLRMPIEDVLLWNCRGDLLHSTTDGCTSVALRAADGTRWIGHNEDGDPYLHGRCHLVDVALDDAPGYVSFYYPGSLPGHTFGANRAGLVQTINNLRIRQRHPGVPRMLMARALLDCATLDEAVGLLRELPHSGGFHHTLGAAGDPRLLSAEVAPGSVSILEIGTRYGHANHIVHADMGGVAQLVTDSSRARQNRIEGIVDGWSGSTGRDDVIAALHDTEGKLPILRTAADDPDDENTLATALFEIGESEVTLRVYDRKAKADIALDVMSDTES</sequence>
<dbReference type="OrthoDB" id="6793339at2"/>
<evidence type="ECO:0000313" key="2">
    <source>
        <dbReference type="EMBL" id="ADP16690.1"/>
    </source>
</evidence>
<protein>
    <submittedName>
        <fullName evidence="2">Acyl-coenzyme A:6-aminopenicillanic acid acyl-transferase family protein 3</fullName>
    </submittedName>
</protein>
<dbReference type="RefSeq" id="WP_013394004.1">
    <property type="nucleotide sequence ID" value="NC_014640.1"/>
</dbReference>
<dbReference type="PATRIC" id="fig|762376.5.peg.3391"/>
<dbReference type="GO" id="GO:0016740">
    <property type="term" value="F:transferase activity"/>
    <property type="evidence" value="ECO:0007669"/>
    <property type="project" value="UniProtKB-KW"/>
</dbReference>
<evidence type="ECO:0000259" key="1">
    <source>
        <dbReference type="Pfam" id="PF03417"/>
    </source>
</evidence>
<evidence type="ECO:0000313" key="3">
    <source>
        <dbReference type="Proteomes" id="UP000006876"/>
    </source>
</evidence>
<dbReference type="STRING" id="762376.AXYL_03370"/>
<dbReference type="NCBIfam" id="NF040521">
    <property type="entry name" value="C45_proenzyme"/>
    <property type="match status" value="1"/>
</dbReference>
<name>E3HHZ0_ACHXA</name>
<organism evidence="2 3">
    <name type="scientific">Achromobacter xylosoxidans (strain A8)</name>
    <dbReference type="NCBI Taxonomy" id="762376"/>
    <lineage>
        <taxon>Bacteria</taxon>
        <taxon>Pseudomonadati</taxon>
        <taxon>Pseudomonadota</taxon>
        <taxon>Betaproteobacteria</taxon>
        <taxon>Burkholderiales</taxon>
        <taxon>Alcaligenaceae</taxon>
        <taxon>Achromobacter</taxon>
    </lineage>
</organism>
<accession>E3HHZ0</accession>
<dbReference type="PANTHER" id="PTHR34180:SF1">
    <property type="entry name" value="BETA-ALANYL-DOPAMINE_CARCININE HYDROLASE"/>
    <property type="match status" value="1"/>
</dbReference>
<feature type="domain" description="Peptidase C45 hydrolase" evidence="1">
    <location>
        <begin position="107"/>
        <end position="328"/>
    </location>
</feature>
<dbReference type="InterPro" id="IPR047794">
    <property type="entry name" value="C45_proenzyme-like"/>
</dbReference>
<dbReference type="EMBL" id="CP002287">
    <property type="protein sequence ID" value="ADP16690.1"/>
    <property type="molecule type" value="Genomic_DNA"/>
</dbReference>
<dbReference type="PANTHER" id="PTHR34180">
    <property type="entry name" value="PEPTIDASE C45"/>
    <property type="match status" value="1"/>
</dbReference>
<keyword evidence="2" id="KW-0808">Transferase</keyword>
<dbReference type="eggNOG" id="COG4927">
    <property type="taxonomic scope" value="Bacteria"/>
</dbReference>
<dbReference type="InterPro" id="IPR005079">
    <property type="entry name" value="Peptidase_C45_hydrolase"/>
</dbReference>
<dbReference type="InterPro" id="IPR047801">
    <property type="entry name" value="Peptidase_C45"/>
</dbReference>
<dbReference type="Proteomes" id="UP000006876">
    <property type="component" value="Chromosome"/>
</dbReference>
<dbReference type="HOGENOM" id="CLU_070782_0_0_4"/>
<gene>
    <name evidence="2" type="ordered locus">AXYL_03370</name>
</gene>